<dbReference type="EMBL" id="VOQF01000016">
    <property type="protein sequence ID" value="TXC85742.1"/>
    <property type="molecule type" value="Genomic_DNA"/>
</dbReference>
<evidence type="ECO:0000313" key="1">
    <source>
        <dbReference type="EMBL" id="TXC85742.1"/>
    </source>
</evidence>
<proteinExistence type="predicted"/>
<comment type="caution">
    <text evidence="1">The sequence shown here is derived from an EMBL/GenBank/DDBJ whole genome shotgun (WGS) entry which is preliminary data.</text>
</comment>
<evidence type="ECO:0000313" key="2">
    <source>
        <dbReference type="Proteomes" id="UP000321363"/>
    </source>
</evidence>
<dbReference type="OrthoDB" id="2352329at2"/>
<name>A0A5C6VJH8_9BACI</name>
<organism evidence="1 2">
    <name type="scientific">Metabacillus litoralis</name>
    <dbReference type="NCBI Taxonomy" id="152268"/>
    <lineage>
        <taxon>Bacteria</taxon>
        <taxon>Bacillati</taxon>
        <taxon>Bacillota</taxon>
        <taxon>Bacilli</taxon>
        <taxon>Bacillales</taxon>
        <taxon>Bacillaceae</taxon>
        <taxon>Metabacillus</taxon>
    </lineage>
</organism>
<dbReference type="Proteomes" id="UP000321363">
    <property type="component" value="Unassembled WGS sequence"/>
</dbReference>
<accession>A0A5C6VJH8</accession>
<keyword evidence="2" id="KW-1185">Reference proteome</keyword>
<sequence>MNTEDKKAALNVLNFLCKGATIEGLNFYGLKLLLSETETNSERINGQVYLNIESEFCLYQTMPKDIPHLNELPKLDWVDSAKVLCELRLKKITEVSLHDESPHLFFTFESGEVLFIWGHHHKYESWQVDIMKESGEETWLVVACPGDQLAVWGAEDVIGQ</sequence>
<dbReference type="AlphaFoldDB" id="A0A5C6VJH8"/>
<dbReference type="RefSeq" id="WP_146950371.1">
    <property type="nucleotide sequence ID" value="NZ_VOQF01000016.1"/>
</dbReference>
<gene>
    <name evidence="1" type="ORF">FS935_19755</name>
</gene>
<reference evidence="1 2" key="1">
    <citation type="journal article" date="2005" name="Int. J. Syst. Evol. Microbiol.">
        <title>Bacillus litoralis sp. nov., isolated from a tidal flat of the Yellow Sea in Korea.</title>
        <authorList>
            <person name="Yoon J.H."/>
            <person name="Oh T.K."/>
        </authorList>
    </citation>
    <scope>NUCLEOTIDE SEQUENCE [LARGE SCALE GENOMIC DNA]</scope>
    <source>
        <strain evidence="1 2">SW-211</strain>
    </source>
</reference>
<protein>
    <submittedName>
        <fullName evidence="1">Uncharacterized protein</fullName>
    </submittedName>
</protein>